<dbReference type="Gene3D" id="1.25.40.10">
    <property type="entry name" value="Tetratricopeptide repeat domain"/>
    <property type="match status" value="2"/>
</dbReference>
<keyword evidence="2" id="KW-0677">Repeat</keyword>
<proteinExistence type="inferred from homology"/>
<organism evidence="4 5">
    <name type="scientific">Zostera marina</name>
    <name type="common">Eelgrass</name>
    <dbReference type="NCBI Taxonomy" id="29655"/>
    <lineage>
        <taxon>Eukaryota</taxon>
        <taxon>Viridiplantae</taxon>
        <taxon>Streptophyta</taxon>
        <taxon>Embryophyta</taxon>
        <taxon>Tracheophyta</taxon>
        <taxon>Spermatophyta</taxon>
        <taxon>Magnoliopsida</taxon>
        <taxon>Liliopsida</taxon>
        <taxon>Zosteraceae</taxon>
        <taxon>Zostera</taxon>
    </lineage>
</organism>
<dbReference type="PANTHER" id="PTHR46598">
    <property type="entry name" value="BNAC05G43320D PROTEIN"/>
    <property type="match status" value="1"/>
</dbReference>
<evidence type="ECO:0000259" key="3">
    <source>
        <dbReference type="Pfam" id="PF25245"/>
    </source>
</evidence>
<dbReference type="Pfam" id="PF25245">
    <property type="entry name" value="TPR_At1g68980"/>
    <property type="match status" value="1"/>
</dbReference>
<comment type="caution">
    <text evidence="4">The sequence shown here is derived from an EMBL/GenBank/DDBJ whole genome shotgun (WGS) entry which is preliminary data.</text>
</comment>
<dbReference type="PANTHER" id="PTHR46598:SF3">
    <property type="entry name" value="OS07G0495300 PROTEIN"/>
    <property type="match status" value="1"/>
</dbReference>
<dbReference type="InterPro" id="IPR057440">
    <property type="entry name" value="At1g68980-like_TPR"/>
</dbReference>
<gene>
    <name evidence="4" type="ORF">ZOSMA_23G00370</name>
</gene>
<sequence>MVQIERNAFPRYLSSTTTHIEKLSWGFSSSTILLTKLVNSIEESNTDVAWETLKDYKRLYGFPKKSILNRLLITLSYSSDHRSLTRAHDLVNEIVKEKSDLPHHGSLVRLSLALARAQIPVPASNILRVVVENDRFVSMDMWSAIFLHMVKTDIGSCLASGILIEICECFLQHHHKCTGNKMKKNVHRNKLLKPDTTLFNLVLSSCVEFGSIAKAHRIIHLMRLVGVVANADSINIIAHIYEMNGQRQDVLNLEEHVGSSSHRHYLQLYECLLNLHFKFNDIDAAANLMMDMHTGFKSCSVAVENHEMKMPQQVQVGSCNLMIGYRMLVEPNKFPNDFLFRPRKTFGLVVFKDGKLVPTRKAIAKLINASIRGDRIGELSDFLVDLIHVEKDNDLVSEVVESCIRLGWLEIAHDILDHFKLTKLPLINSSIYTYLYREYNKKNRAQEAKLVLRDMKQLNLPIEISTNLEKCYLSELMEKEMTKPIEAESLLYELNSSIFFFCKAKMMEDAMRTLRKMEARNIQPNSQTFIHLVNGYSSLEMYREITILWGGEIKRVMEGGGCMVANKDLLDCLLFNFIAGGYFERVMEVVSCMNGFNMYIDKWVYRREFLKRHRSLYKNLRTSETSEVQKKRLDHVRTFRRWVGIDVKISSCLS</sequence>
<reference evidence="5" key="1">
    <citation type="journal article" date="2016" name="Nature">
        <title>The genome of the seagrass Zostera marina reveals angiosperm adaptation to the sea.</title>
        <authorList>
            <person name="Olsen J.L."/>
            <person name="Rouze P."/>
            <person name="Verhelst B."/>
            <person name="Lin Y.-C."/>
            <person name="Bayer T."/>
            <person name="Collen J."/>
            <person name="Dattolo E."/>
            <person name="De Paoli E."/>
            <person name="Dittami S."/>
            <person name="Maumus F."/>
            <person name="Michel G."/>
            <person name="Kersting A."/>
            <person name="Lauritano C."/>
            <person name="Lohaus R."/>
            <person name="Toepel M."/>
            <person name="Tonon T."/>
            <person name="Vanneste K."/>
            <person name="Amirebrahimi M."/>
            <person name="Brakel J."/>
            <person name="Bostroem C."/>
            <person name="Chovatia M."/>
            <person name="Grimwood J."/>
            <person name="Jenkins J.W."/>
            <person name="Jueterbock A."/>
            <person name="Mraz A."/>
            <person name="Stam W.T."/>
            <person name="Tice H."/>
            <person name="Bornberg-Bauer E."/>
            <person name="Green P.J."/>
            <person name="Pearson G.A."/>
            <person name="Procaccini G."/>
            <person name="Duarte C.M."/>
            <person name="Schmutz J."/>
            <person name="Reusch T.B.H."/>
            <person name="Van de Peer Y."/>
        </authorList>
    </citation>
    <scope>NUCLEOTIDE SEQUENCE [LARGE SCALE GENOMIC DNA]</scope>
    <source>
        <strain evidence="5">cv. Finnish</strain>
    </source>
</reference>
<accession>A0A0K9PJG3</accession>
<feature type="domain" description="At1g68980-like TPR repeats" evidence="3">
    <location>
        <begin position="31"/>
        <end position="153"/>
    </location>
</feature>
<name>A0A0K9PJG3_ZOSMR</name>
<evidence type="ECO:0000256" key="1">
    <source>
        <dbReference type="ARBA" id="ARBA00007626"/>
    </source>
</evidence>
<dbReference type="OrthoDB" id="783540at2759"/>
<evidence type="ECO:0000313" key="5">
    <source>
        <dbReference type="Proteomes" id="UP000036987"/>
    </source>
</evidence>
<dbReference type="AlphaFoldDB" id="A0A0K9PJG3"/>
<protein>
    <submittedName>
        <fullName evidence="4">Putative Pentatricopeptide repeat-containing protein</fullName>
    </submittedName>
</protein>
<evidence type="ECO:0000256" key="2">
    <source>
        <dbReference type="ARBA" id="ARBA00022737"/>
    </source>
</evidence>
<dbReference type="NCBIfam" id="TIGR00756">
    <property type="entry name" value="PPR"/>
    <property type="match status" value="1"/>
</dbReference>
<dbReference type="OMA" id="MHREIAM"/>
<dbReference type="InterPro" id="IPR011990">
    <property type="entry name" value="TPR-like_helical_dom_sf"/>
</dbReference>
<dbReference type="EMBL" id="LFYR01000839">
    <property type="protein sequence ID" value="KMZ68385.1"/>
    <property type="molecule type" value="Genomic_DNA"/>
</dbReference>
<evidence type="ECO:0000313" key="4">
    <source>
        <dbReference type="EMBL" id="KMZ68385.1"/>
    </source>
</evidence>
<comment type="similarity">
    <text evidence="1">Belongs to the PPR family. P subfamily.</text>
</comment>
<dbReference type="Proteomes" id="UP000036987">
    <property type="component" value="Unassembled WGS sequence"/>
</dbReference>
<keyword evidence="5" id="KW-1185">Reference proteome</keyword>
<dbReference type="STRING" id="29655.A0A0K9PJG3"/>
<dbReference type="InterPro" id="IPR002885">
    <property type="entry name" value="PPR_rpt"/>
</dbReference>
<dbReference type="Pfam" id="PF13041">
    <property type="entry name" value="PPR_2"/>
    <property type="match status" value="1"/>
</dbReference>